<gene>
    <name evidence="1" type="ORF">O3V59_15280</name>
</gene>
<comment type="caution">
    <text evidence="1">The sequence shown here is derived from an EMBL/GenBank/DDBJ whole genome shotgun (WGS) entry which is preliminary data.</text>
</comment>
<protein>
    <submittedName>
        <fullName evidence="1">Uncharacterized protein</fullName>
    </submittedName>
</protein>
<organism evidence="1 2">
    <name type="scientific">Brevibacillus thermoruber</name>
    <dbReference type="NCBI Taxonomy" id="33942"/>
    <lineage>
        <taxon>Bacteria</taxon>
        <taxon>Bacillati</taxon>
        <taxon>Bacillota</taxon>
        <taxon>Bacilli</taxon>
        <taxon>Bacillales</taxon>
        <taxon>Paenibacillaceae</taxon>
        <taxon>Brevibacillus</taxon>
    </lineage>
</organism>
<evidence type="ECO:0000313" key="1">
    <source>
        <dbReference type="EMBL" id="MDA5109728.1"/>
    </source>
</evidence>
<feature type="non-terminal residue" evidence="1">
    <location>
        <position position="1"/>
    </location>
</feature>
<sequence length="84" mass="9579">RGIENGSLIFREMLFLHNYTDSTGNLNSCETDIPRWLNIRLRRQAATVKVRMLIKIPGNRAFNISTIGTATFGLWMRKGKQPDG</sequence>
<dbReference type="RefSeq" id="WP_271140474.1">
    <property type="nucleotide sequence ID" value="NZ_JAPYYP010000021.1"/>
</dbReference>
<reference evidence="1" key="1">
    <citation type="submission" date="2022-12" db="EMBL/GenBank/DDBJ databases">
        <title>Draft genome sequence of the thermophilic strain Brevibacillus thermoruber HT42, isolated from Los Humeros, Puebla, Mexico, with biotechnological potential.</title>
        <authorList>
            <person name="Lara Sanchez J."/>
            <person name="Solis Palacios R."/>
            <person name="Bustos Baena A.S."/>
            <person name="Ruz Baez A.E."/>
            <person name="Espinosa Luna G."/>
            <person name="Oliart Ros R.M."/>
        </authorList>
    </citation>
    <scope>NUCLEOTIDE SEQUENCE</scope>
    <source>
        <strain evidence="1">HT42</strain>
    </source>
</reference>
<dbReference type="EMBL" id="JAPYYP010000021">
    <property type="protein sequence ID" value="MDA5109728.1"/>
    <property type="molecule type" value="Genomic_DNA"/>
</dbReference>
<proteinExistence type="predicted"/>
<accession>A0A9X3Z4E7</accession>
<evidence type="ECO:0000313" key="2">
    <source>
        <dbReference type="Proteomes" id="UP001151071"/>
    </source>
</evidence>
<name>A0A9X3Z4E7_9BACL</name>
<dbReference type="AlphaFoldDB" id="A0A9X3Z4E7"/>
<dbReference type="Proteomes" id="UP001151071">
    <property type="component" value="Unassembled WGS sequence"/>
</dbReference>
<keyword evidence="2" id="KW-1185">Reference proteome</keyword>